<evidence type="ECO:0000313" key="5">
    <source>
        <dbReference type="EMBL" id="EAQ97972.2"/>
    </source>
</evidence>
<feature type="active site" description="Proton donor" evidence="3">
    <location>
        <position position="121"/>
    </location>
</feature>
<evidence type="ECO:0000256" key="3">
    <source>
        <dbReference type="PROSITE-ProRule" id="PRU01353"/>
    </source>
</evidence>
<sequence>MIGERPTLGVLEGFYGRPWSPASRLRMIDWLVALGIDAYLYAPKADACLRKGWKRSWPAAERAHLAAVARRSGDKGLAFHIGLSPFELYREYNGASKTALKNKLGEIVDLGVGGLALLFDDMPGNLDNLADRQGEVCSDIRHWVGASDLELRLCPSYYSDDPILDEIFGQRPDRYLETLLDSLEGSYEVFWTGPEVCSPAVTPEDLAKPSLLFQGRLALWDNYPVNDSRARSPHIFIDPLQGRSAALGSVISSHWCNAMNQPALSLPALASLPALYGALNQQWEGALKEAGVDKALIEACEPLASRTLGSLQEGERAKLEFAASKDSLAAAELRDWLGGGYDFDPECLTC</sequence>
<dbReference type="InterPro" id="IPR011496">
    <property type="entry name" value="O-GlcNAcase_cat"/>
</dbReference>
<comment type="caution">
    <text evidence="5">The sequence shown here is derived from an EMBL/GenBank/DDBJ whole genome shotgun (WGS) entry which is preliminary data.</text>
</comment>
<evidence type="ECO:0000256" key="1">
    <source>
        <dbReference type="ARBA" id="ARBA00022801"/>
    </source>
</evidence>
<dbReference type="PANTHER" id="PTHR13170:SF16">
    <property type="entry name" value="PROTEIN O-GLCNACASE"/>
    <property type="match status" value="1"/>
</dbReference>
<feature type="domain" description="GH84" evidence="4">
    <location>
        <begin position="6"/>
        <end position="280"/>
    </location>
</feature>
<dbReference type="RefSeq" id="WP_023659563.1">
    <property type="nucleotide sequence ID" value="NZ_CM002299.1"/>
</dbReference>
<name>A4A8H7_9GAMM</name>
<evidence type="ECO:0000259" key="4">
    <source>
        <dbReference type="PROSITE" id="PS52009"/>
    </source>
</evidence>
<accession>A4A8H7</accession>
<dbReference type="STRING" id="314285.KT71_15444"/>
<dbReference type="PROSITE" id="PS52009">
    <property type="entry name" value="GH84"/>
    <property type="match status" value="1"/>
</dbReference>
<keyword evidence="6" id="KW-1185">Reference proteome</keyword>
<dbReference type="Gene3D" id="3.20.20.80">
    <property type="entry name" value="Glycosidases"/>
    <property type="match status" value="1"/>
</dbReference>
<proteinExistence type="inferred from homology"/>
<dbReference type="eggNOG" id="COG3525">
    <property type="taxonomic scope" value="Bacteria"/>
</dbReference>
<keyword evidence="2 3" id="KW-0326">Glycosidase</keyword>
<reference evidence="5 6" key="2">
    <citation type="journal article" date="2009" name="PLoS ONE">
        <title>The photosynthetic apparatus and its regulation in the aerobic gammaproteobacterium Congregibacter litoralis gen. nov., sp. nov.</title>
        <authorList>
            <person name="Spring S."/>
            <person name="Lunsdorf H."/>
            <person name="Fuchs B.M."/>
            <person name="Tindall B.J."/>
        </authorList>
    </citation>
    <scope>NUCLEOTIDE SEQUENCE [LARGE SCALE GENOMIC DNA]</scope>
    <source>
        <strain evidence="5">KT71</strain>
    </source>
</reference>
<dbReference type="GO" id="GO:0015929">
    <property type="term" value="F:hexosaminidase activity"/>
    <property type="evidence" value="ECO:0007669"/>
    <property type="project" value="UniProtKB-ARBA"/>
</dbReference>
<organism evidence="5 6">
    <name type="scientific">Congregibacter litoralis KT71</name>
    <dbReference type="NCBI Taxonomy" id="314285"/>
    <lineage>
        <taxon>Bacteria</taxon>
        <taxon>Pseudomonadati</taxon>
        <taxon>Pseudomonadota</taxon>
        <taxon>Gammaproteobacteria</taxon>
        <taxon>Cellvibrionales</taxon>
        <taxon>Halieaceae</taxon>
        <taxon>Congregibacter</taxon>
    </lineage>
</organism>
<dbReference type="GO" id="GO:1901135">
    <property type="term" value="P:carbohydrate derivative metabolic process"/>
    <property type="evidence" value="ECO:0007669"/>
    <property type="project" value="UniProtKB-ARBA"/>
</dbReference>
<dbReference type="HOGENOM" id="CLU_001501_5_0_6"/>
<dbReference type="Pfam" id="PF07555">
    <property type="entry name" value="NAGidase"/>
    <property type="match status" value="1"/>
</dbReference>
<comment type="similarity">
    <text evidence="3">Belongs to the glycosyl hydrolase 84 family.</text>
</comment>
<dbReference type="EMBL" id="AAOA02000001">
    <property type="protein sequence ID" value="EAQ97972.2"/>
    <property type="molecule type" value="Genomic_DNA"/>
</dbReference>
<dbReference type="InterPro" id="IPR051822">
    <property type="entry name" value="Glycosyl_Hydrolase_84"/>
</dbReference>
<dbReference type="PANTHER" id="PTHR13170">
    <property type="entry name" value="O-GLCNACASE"/>
    <property type="match status" value="1"/>
</dbReference>
<keyword evidence="1 3" id="KW-0378">Hydrolase</keyword>
<reference evidence="5 6" key="1">
    <citation type="journal article" date="2007" name="Proc. Natl. Acad. Sci. U.S.A.">
        <title>Characterization of a marine gammaproteobacterium capable of aerobic anoxygenic photosynthesis.</title>
        <authorList>
            <person name="Fuchs B.M."/>
            <person name="Spring S."/>
            <person name="Teeling H."/>
            <person name="Quast C."/>
            <person name="Wulf J."/>
            <person name="Schattenhofer M."/>
            <person name="Yan S."/>
            <person name="Ferriera S."/>
            <person name="Johnson J."/>
            <person name="Glockner F.O."/>
            <person name="Amann R."/>
        </authorList>
    </citation>
    <scope>NUCLEOTIDE SEQUENCE [LARGE SCALE GENOMIC DNA]</scope>
    <source>
        <strain evidence="5">KT71</strain>
    </source>
</reference>
<dbReference type="Proteomes" id="UP000019205">
    <property type="component" value="Chromosome"/>
</dbReference>
<dbReference type="SUPFAM" id="SSF51445">
    <property type="entry name" value="(Trans)glycosidases"/>
    <property type="match status" value="1"/>
</dbReference>
<protein>
    <submittedName>
        <fullName evidence="5">Beta-N-acetylglucosaminidase</fullName>
    </submittedName>
</protein>
<dbReference type="InterPro" id="IPR017853">
    <property type="entry name" value="GH"/>
</dbReference>
<gene>
    <name evidence="5" type="ORF">KT71_15444</name>
</gene>
<dbReference type="AlphaFoldDB" id="A4A8H7"/>
<evidence type="ECO:0000256" key="2">
    <source>
        <dbReference type="ARBA" id="ARBA00023295"/>
    </source>
</evidence>
<evidence type="ECO:0000313" key="6">
    <source>
        <dbReference type="Proteomes" id="UP000019205"/>
    </source>
</evidence>
<dbReference type="OrthoDB" id="9760892at2"/>